<dbReference type="PANTHER" id="PTHR48106">
    <property type="entry name" value="QUINONE OXIDOREDUCTASE PIG3-RELATED"/>
    <property type="match status" value="1"/>
</dbReference>
<dbReference type="Pfam" id="PF08240">
    <property type="entry name" value="ADH_N"/>
    <property type="match status" value="1"/>
</dbReference>
<evidence type="ECO:0000259" key="3">
    <source>
        <dbReference type="SMART" id="SM00829"/>
    </source>
</evidence>
<keyword evidence="2" id="KW-0560">Oxidoreductase</keyword>
<name>A0A4U6XP05_9PEZI</name>
<protein>
    <submittedName>
        <fullName evidence="4">Quinone oxidoreductase PIG3</fullName>
    </submittedName>
</protein>
<dbReference type="SUPFAM" id="SSF51735">
    <property type="entry name" value="NAD(P)-binding Rossmann-fold domains"/>
    <property type="match status" value="1"/>
</dbReference>
<keyword evidence="1" id="KW-0521">NADP</keyword>
<dbReference type="OrthoDB" id="203908at2759"/>
<dbReference type="Gene3D" id="3.90.180.10">
    <property type="entry name" value="Medium-chain alcohol dehydrogenases, catalytic domain"/>
    <property type="match status" value="1"/>
</dbReference>
<feature type="domain" description="Enoyl reductase (ER)" evidence="3">
    <location>
        <begin position="21"/>
        <end position="339"/>
    </location>
</feature>
<gene>
    <name evidence="4" type="primary">TP53I3</name>
    <name evidence="4" type="ORF">CTA1_2191</name>
</gene>
<dbReference type="InterPro" id="IPR011032">
    <property type="entry name" value="GroES-like_sf"/>
</dbReference>
<evidence type="ECO:0000256" key="1">
    <source>
        <dbReference type="ARBA" id="ARBA00022857"/>
    </source>
</evidence>
<dbReference type="NCBIfam" id="TIGR02824">
    <property type="entry name" value="quinone_pig3"/>
    <property type="match status" value="1"/>
</dbReference>
<organism evidence="4 5">
    <name type="scientific">Colletotrichum tanaceti</name>
    <dbReference type="NCBI Taxonomy" id="1306861"/>
    <lineage>
        <taxon>Eukaryota</taxon>
        <taxon>Fungi</taxon>
        <taxon>Dikarya</taxon>
        <taxon>Ascomycota</taxon>
        <taxon>Pezizomycotina</taxon>
        <taxon>Sordariomycetes</taxon>
        <taxon>Hypocreomycetidae</taxon>
        <taxon>Glomerellales</taxon>
        <taxon>Glomerellaceae</taxon>
        <taxon>Colletotrichum</taxon>
        <taxon>Colletotrichum destructivum species complex</taxon>
    </lineage>
</organism>
<comment type="caution">
    <text evidence="4">The sequence shown here is derived from an EMBL/GenBank/DDBJ whole genome shotgun (WGS) entry which is preliminary data.</text>
</comment>
<keyword evidence="5" id="KW-1185">Reference proteome</keyword>
<dbReference type="InterPro" id="IPR014189">
    <property type="entry name" value="Quinone_OxRdtase_PIG3"/>
</dbReference>
<dbReference type="GO" id="GO:0016651">
    <property type="term" value="F:oxidoreductase activity, acting on NAD(P)H"/>
    <property type="evidence" value="ECO:0007669"/>
    <property type="project" value="TreeGrafter"/>
</dbReference>
<dbReference type="InterPro" id="IPR013149">
    <property type="entry name" value="ADH-like_C"/>
</dbReference>
<dbReference type="Gene3D" id="3.40.50.720">
    <property type="entry name" value="NAD(P)-binding Rossmann-like Domain"/>
    <property type="match status" value="1"/>
</dbReference>
<evidence type="ECO:0000313" key="5">
    <source>
        <dbReference type="Proteomes" id="UP000310108"/>
    </source>
</evidence>
<dbReference type="STRING" id="1306861.A0A4U6XP05"/>
<dbReference type="SMART" id="SM00829">
    <property type="entry name" value="PKS_ER"/>
    <property type="match status" value="1"/>
</dbReference>
<accession>A0A4U6XP05</accession>
<reference evidence="4 5" key="1">
    <citation type="journal article" date="2019" name="PLoS ONE">
        <title>Comparative genome analysis indicates high evolutionary potential of pathogenicity genes in Colletotrichum tanaceti.</title>
        <authorList>
            <person name="Lelwala R.V."/>
            <person name="Korhonen P.K."/>
            <person name="Young N.D."/>
            <person name="Scott J.B."/>
            <person name="Ades P.A."/>
            <person name="Gasser R.B."/>
            <person name="Taylor P.W.J."/>
        </authorList>
    </citation>
    <scope>NUCLEOTIDE SEQUENCE [LARGE SCALE GENOMIC DNA]</scope>
    <source>
        <strain evidence="4">BRIP57314</strain>
    </source>
</reference>
<dbReference type="InterPro" id="IPR020843">
    <property type="entry name" value="ER"/>
</dbReference>
<dbReference type="PANTHER" id="PTHR48106:SF18">
    <property type="entry name" value="QUINONE OXIDOREDUCTASE PIG3"/>
    <property type="match status" value="1"/>
</dbReference>
<proteinExistence type="predicted"/>
<dbReference type="SUPFAM" id="SSF50129">
    <property type="entry name" value="GroES-like"/>
    <property type="match status" value="1"/>
</dbReference>
<dbReference type="InterPro" id="IPR013154">
    <property type="entry name" value="ADH-like_N"/>
</dbReference>
<dbReference type="Pfam" id="PF00107">
    <property type="entry name" value="ADH_zinc_N"/>
    <property type="match status" value="1"/>
</dbReference>
<dbReference type="CDD" id="cd05276">
    <property type="entry name" value="p53_inducible_oxidoreductase"/>
    <property type="match status" value="1"/>
</dbReference>
<dbReference type="Proteomes" id="UP000310108">
    <property type="component" value="Unassembled WGS sequence"/>
</dbReference>
<dbReference type="EMBL" id="PJEX01000046">
    <property type="protein sequence ID" value="TKW57299.1"/>
    <property type="molecule type" value="Genomic_DNA"/>
</dbReference>
<evidence type="ECO:0000256" key="2">
    <source>
        <dbReference type="ARBA" id="ARBA00023002"/>
    </source>
</evidence>
<dbReference type="AlphaFoldDB" id="A0A4U6XP05"/>
<dbReference type="InterPro" id="IPR036291">
    <property type="entry name" value="NAD(P)-bd_dom_sf"/>
</dbReference>
<sequence length="342" mass="37020">MPLSPNLDSTEAISDIKEGKGPKENLFINPDVLKPIPGEGEVLVKVKAFGINRMDTIQRLGDYPLPPQAPKTLGVEFSGTIQTFGTGNHGNFQQKDEVFGLAYGGAYAEFIVVNHQMLLHKPAGLTWEQAAGIPETWITATQALFLVGEFAPGKTVLWHAGMSGVSIAGIQLAKDAGAAAVYATAGSPTKCEFVVRKIGATAAFNYKTQDWVKGIREATNGKGVDIIIDFIGGGDYFQKNLDVAARDAHIVQLGLLGGSKIDGADIEQLLYKRIRIQGSTLRSREIEYQGKLRDRLEEYIPHFETGDLKVVIDTVLPWEEVQKAHGLLEANSTSGKIVCTIS</sequence>
<evidence type="ECO:0000313" key="4">
    <source>
        <dbReference type="EMBL" id="TKW57299.1"/>
    </source>
</evidence>
<dbReference type="GO" id="GO:0070402">
    <property type="term" value="F:NADPH binding"/>
    <property type="evidence" value="ECO:0007669"/>
    <property type="project" value="TreeGrafter"/>
</dbReference>